<keyword evidence="2" id="KW-0830">Ubiquinone</keyword>
<dbReference type="GO" id="GO:0016491">
    <property type="term" value="F:oxidoreductase activity"/>
    <property type="evidence" value="ECO:0007669"/>
    <property type="project" value="InterPro"/>
</dbReference>
<dbReference type="Proteomes" id="UP000287609">
    <property type="component" value="Unassembled WGS sequence"/>
</dbReference>
<comment type="caution">
    <text evidence="2">The sequence shown here is derived from an EMBL/GenBank/DDBJ whole genome shotgun (WGS) entry which is preliminary data.</text>
</comment>
<keyword evidence="3" id="KW-1185">Reference proteome</keyword>
<dbReference type="GO" id="GO:0010181">
    <property type="term" value="F:FMN binding"/>
    <property type="evidence" value="ECO:0007669"/>
    <property type="project" value="TreeGrafter"/>
</dbReference>
<dbReference type="Pfam" id="PF03358">
    <property type="entry name" value="FMN_red"/>
    <property type="match status" value="1"/>
</dbReference>
<dbReference type="SUPFAM" id="SSF52218">
    <property type="entry name" value="Flavoproteins"/>
    <property type="match status" value="1"/>
</dbReference>
<gene>
    <name evidence="2" type="ORF">D2E26_0164</name>
</gene>
<dbReference type="PANTHER" id="PTHR30543">
    <property type="entry name" value="CHROMATE REDUCTASE"/>
    <property type="match status" value="1"/>
</dbReference>
<accession>A0A430FRU1</accession>
<proteinExistence type="predicted"/>
<dbReference type="RefSeq" id="WP_241218813.1">
    <property type="nucleotide sequence ID" value="NZ_QXGM01000001.1"/>
</dbReference>
<evidence type="ECO:0000259" key="1">
    <source>
        <dbReference type="Pfam" id="PF03358"/>
    </source>
</evidence>
<dbReference type="PANTHER" id="PTHR30543:SF21">
    <property type="entry name" value="NAD(P)H-DEPENDENT FMN REDUCTASE LOT6"/>
    <property type="match status" value="1"/>
</dbReference>
<dbReference type="Gene3D" id="3.40.50.360">
    <property type="match status" value="1"/>
</dbReference>
<name>A0A430FRU1_9BIFI</name>
<dbReference type="InterPro" id="IPR005025">
    <property type="entry name" value="FMN_Rdtase-like_dom"/>
</dbReference>
<evidence type="ECO:0000313" key="2">
    <source>
        <dbReference type="EMBL" id="RSX55601.1"/>
    </source>
</evidence>
<dbReference type="GO" id="GO:0005829">
    <property type="term" value="C:cytosol"/>
    <property type="evidence" value="ECO:0007669"/>
    <property type="project" value="TreeGrafter"/>
</dbReference>
<dbReference type="InterPro" id="IPR029039">
    <property type="entry name" value="Flavoprotein-like_sf"/>
</dbReference>
<organism evidence="2 3">
    <name type="scientific">Bifidobacterium dolichotidis</name>
    <dbReference type="NCBI Taxonomy" id="2306976"/>
    <lineage>
        <taxon>Bacteria</taxon>
        <taxon>Bacillati</taxon>
        <taxon>Actinomycetota</taxon>
        <taxon>Actinomycetes</taxon>
        <taxon>Bifidobacteriales</taxon>
        <taxon>Bifidobacteriaceae</taxon>
        <taxon>Bifidobacterium</taxon>
    </lineage>
</organism>
<sequence length="182" mass="20155">MATPKIAFVESSLDGNSFEAQLAREAIQTLGDRADIIEVDYKDLPLLNADENFPDPDAALAIRDKFAEADAVWCFISEYKHNIPVAVKNLFDWLTTGNRQEAINGKPVAITSVGGFKGMFSRIQLGDLLEDNGMRVFPVEVGLSVPDDAFKSGDWVFDAGDIEAVRMQAADFLRFIELNEKH</sequence>
<dbReference type="AlphaFoldDB" id="A0A430FRU1"/>
<dbReference type="EMBL" id="QXGM01000001">
    <property type="protein sequence ID" value="RSX55601.1"/>
    <property type="molecule type" value="Genomic_DNA"/>
</dbReference>
<protein>
    <submittedName>
        <fullName evidence="2">NADH-ubiquinone oxidoreductase</fullName>
    </submittedName>
</protein>
<feature type="domain" description="NADPH-dependent FMN reductase-like" evidence="1">
    <location>
        <begin position="4"/>
        <end position="141"/>
    </location>
</feature>
<reference evidence="2 3" key="1">
    <citation type="submission" date="2018-09" db="EMBL/GenBank/DDBJ databases">
        <title>Characterization of the phylogenetic diversity of five novel species belonging to the genus Bifidobacterium.</title>
        <authorList>
            <person name="Lugli G.A."/>
            <person name="Duranti S."/>
            <person name="Milani C."/>
        </authorList>
    </citation>
    <scope>NUCLEOTIDE SEQUENCE [LARGE SCALE GENOMIC DNA]</scope>
    <source>
        <strain evidence="2 3">2036B</strain>
    </source>
</reference>
<evidence type="ECO:0000313" key="3">
    <source>
        <dbReference type="Proteomes" id="UP000287609"/>
    </source>
</evidence>
<dbReference type="InterPro" id="IPR050712">
    <property type="entry name" value="NAD(P)H-dep_reductase"/>
</dbReference>